<comment type="caution">
    <text evidence="2">The sequence shown here is derived from an EMBL/GenBank/DDBJ whole genome shotgun (WGS) entry which is preliminary data.</text>
</comment>
<accession>A0A422QA70</accession>
<organism evidence="2 3">
    <name type="scientific">Trypanosoma conorhini</name>
    <dbReference type="NCBI Taxonomy" id="83891"/>
    <lineage>
        <taxon>Eukaryota</taxon>
        <taxon>Discoba</taxon>
        <taxon>Euglenozoa</taxon>
        <taxon>Kinetoplastea</taxon>
        <taxon>Metakinetoplastina</taxon>
        <taxon>Trypanosomatida</taxon>
        <taxon>Trypanosomatidae</taxon>
        <taxon>Trypanosoma</taxon>
    </lineage>
</organism>
<keyword evidence="1" id="KW-0812">Transmembrane</keyword>
<feature type="transmembrane region" description="Helical" evidence="1">
    <location>
        <begin position="15"/>
        <end position="35"/>
    </location>
</feature>
<keyword evidence="1" id="KW-0472">Membrane</keyword>
<name>A0A422QA70_9TRYP</name>
<evidence type="ECO:0000313" key="2">
    <source>
        <dbReference type="EMBL" id="RNF26854.1"/>
    </source>
</evidence>
<dbReference type="Proteomes" id="UP000284403">
    <property type="component" value="Unassembled WGS sequence"/>
</dbReference>
<evidence type="ECO:0000256" key="1">
    <source>
        <dbReference type="SAM" id="Phobius"/>
    </source>
</evidence>
<dbReference type="EMBL" id="MKKU01000025">
    <property type="protein sequence ID" value="RNF26854.1"/>
    <property type="molecule type" value="Genomic_DNA"/>
</dbReference>
<feature type="transmembrane region" description="Helical" evidence="1">
    <location>
        <begin position="56"/>
        <end position="73"/>
    </location>
</feature>
<dbReference type="AlphaFoldDB" id="A0A422QA70"/>
<gene>
    <name evidence="2" type="ORF">Tco025E_00936</name>
</gene>
<proteinExistence type="predicted"/>
<dbReference type="GeneID" id="40314547"/>
<sequence>MASRYAVKYLKREDYGGVLLPLLCGPAFFVCWTVALNEYAACWREFQGSRARTRGWWSSAFFPSLASVASYYAGGARLASHTTFDTRVAEMLLISYVCVLLFRAASFFIGVRIVMNFGRGHENRLLRAPAAS</sequence>
<keyword evidence="3" id="KW-1185">Reference proteome</keyword>
<dbReference type="RefSeq" id="XP_029232060.1">
    <property type="nucleotide sequence ID" value="XM_029367875.1"/>
</dbReference>
<reference evidence="2 3" key="1">
    <citation type="journal article" date="2018" name="BMC Genomics">
        <title>Genomic comparison of Trypanosoma conorhini and Trypanosoma rangeli to Trypanosoma cruzi strains of high and low virulence.</title>
        <authorList>
            <person name="Bradwell K.R."/>
            <person name="Koparde V.N."/>
            <person name="Matveyev A.V."/>
            <person name="Serrano M.G."/>
            <person name="Alves J.M."/>
            <person name="Parikh H."/>
            <person name="Huang B."/>
            <person name="Lee V."/>
            <person name="Espinosa-Alvarez O."/>
            <person name="Ortiz P.A."/>
            <person name="Costa-Martins A.G."/>
            <person name="Teixeira M.M."/>
            <person name="Buck G.A."/>
        </authorList>
    </citation>
    <scope>NUCLEOTIDE SEQUENCE [LARGE SCALE GENOMIC DNA]</scope>
    <source>
        <strain evidence="2 3">025E</strain>
    </source>
</reference>
<protein>
    <submittedName>
        <fullName evidence="2">Uncharacterized protein</fullName>
    </submittedName>
</protein>
<evidence type="ECO:0000313" key="3">
    <source>
        <dbReference type="Proteomes" id="UP000284403"/>
    </source>
</evidence>
<keyword evidence="1" id="KW-1133">Transmembrane helix</keyword>
<feature type="transmembrane region" description="Helical" evidence="1">
    <location>
        <begin position="93"/>
        <end position="115"/>
    </location>
</feature>